<reference evidence="3" key="1">
    <citation type="submission" date="2017-02" db="UniProtKB">
        <authorList>
            <consortium name="WormBaseParasite"/>
        </authorList>
    </citation>
    <scope>IDENTIFICATION</scope>
</reference>
<dbReference type="Proteomes" id="UP000278627">
    <property type="component" value="Unassembled WGS sequence"/>
</dbReference>
<name>A0A0N4TP82_BRUPA</name>
<dbReference type="EMBL" id="UZAD01013182">
    <property type="protein sequence ID" value="VDN91490.1"/>
    <property type="molecule type" value="Genomic_DNA"/>
</dbReference>
<gene>
    <name evidence="1" type="ORF">BPAG_LOCUS10304</name>
</gene>
<dbReference type="WBParaSite" id="BPAG_0001034201-mRNA-1">
    <property type="protein sequence ID" value="BPAG_0001034201-mRNA-1"/>
    <property type="gene ID" value="BPAG_0001034201"/>
</dbReference>
<evidence type="ECO:0000313" key="2">
    <source>
        <dbReference type="Proteomes" id="UP000278627"/>
    </source>
</evidence>
<accession>A0A0N4TP82</accession>
<proteinExistence type="predicted"/>
<protein>
    <submittedName>
        <fullName evidence="1 3">Uncharacterized protein</fullName>
    </submittedName>
</protein>
<evidence type="ECO:0000313" key="1">
    <source>
        <dbReference type="EMBL" id="VDN91490.1"/>
    </source>
</evidence>
<dbReference type="AlphaFoldDB" id="A0A0N4TP82"/>
<sequence length="125" mass="14152">MNGGCLMGVYEAQLCYWPMHYKQCLDCGDSRRQTQVIDTGISVQICSNPNSSSGIILFLLLCDWYDFIMVMGTGMVENINCSVPEVPLAHLEDDLDFIKVASQQSFFNAVHAREREREGESDKYL</sequence>
<organism evidence="3">
    <name type="scientific">Brugia pahangi</name>
    <name type="common">Filarial nematode worm</name>
    <dbReference type="NCBI Taxonomy" id="6280"/>
    <lineage>
        <taxon>Eukaryota</taxon>
        <taxon>Metazoa</taxon>
        <taxon>Ecdysozoa</taxon>
        <taxon>Nematoda</taxon>
        <taxon>Chromadorea</taxon>
        <taxon>Rhabditida</taxon>
        <taxon>Spirurina</taxon>
        <taxon>Spiruromorpha</taxon>
        <taxon>Filarioidea</taxon>
        <taxon>Onchocercidae</taxon>
        <taxon>Brugia</taxon>
    </lineage>
</organism>
<reference evidence="1 2" key="2">
    <citation type="submission" date="2018-11" db="EMBL/GenBank/DDBJ databases">
        <authorList>
            <consortium name="Pathogen Informatics"/>
        </authorList>
    </citation>
    <scope>NUCLEOTIDE SEQUENCE [LARGE SCALE GENOMIC DNA]</scope>
</reference>
<evidence type="ECO:0000313" key="3">
    <source>
        <dbReference type="WBParaSite" id="BPAG_0001034201-mRNA-1"/>
    </source>
</evidence>
<keyword evidence="2" id="KW-1185">Reference proteome</keyword>